<sequence length="172" mass="18720">MKSVVTPSPFNLFEYGKTPRLFSWLSAHSDELSDISSPESNDVTTTSSPSLSSLSTPNSSIEMITKPSNNDRDEKSSEIPGWLDTLPKEFPTDVDWSFSSPRFPPLPTLPASLTTHYNDSLSSSHSINSFSPERSTESFSSGHVIQGGYENVDLAVPYMASSGYSVLSSITN</sequence>
<protein>
    <submittedName>
        <fullName evidence="2">Uncharacterized protein</fullName>
    </submittedName>
</protein>
<comment type="caution">
    <text evidence="2">The sequence shown here is derived from an EMBL/GenBank/DDBJ whole genome shotgun (WGS) entry which is preliminary data.</text>
</comment>
<evidence type="ECO:0000313" key="3">
    <source>
        <dbReference type="Proteomes" id="UP000518752"/>
    </source>
</evidence>
<dbReference type="Proteomes" id="UP000518752">
    <property type="component" value="Unassembled WGS sequence"/>
</dbReference>
<organism evidence="2 3">
    <name type="scientific">Collybiopsis confluens</name>
    <dbReference type="NCBI Taxonomy" id="2823264"/>
    <lineage>
        <taxon>Eukaryota</taxon>
        <taxon>Fungi</taxon>
        <taxon>Dikarya</taxon>
        <taxon>Basidiomycota</taxon>
        <taxon>Agaricomycotina</taxon>
        <taxon>Agaricomycetes</taxon>
        <taxon>Agaricomycetidae</taxon>
        <taxon>Agaricales</taxon>
        <taxon>Marasmiineae</taxon>
        <taxon>Omphalotaceae</taxon>
        <taxon>Collybiopsis</taxon>
    </lineage>
</organism>
<dbReference type="AlphaFoldDB" id="A0A8H5D1Z5"/>
<feature type="compositionally biased region" description="Polar residues" evidence="1">
    <location>
        <begin position="34"/>
        <end position="43"/>
    </location>
</feature>
<feature type="region of interest" description="Disordered" evidence="1">
    <location>
        <begin position="32"/>
        <end position="87"/>
    </location>
</feature>
<reference evidence="2 3" key="1">
    <citation type="journal article" date="2020" name="ISME J.">
        <title>Uncovering the hidden diversity of litter-decomposition mechanisms in mushroom-forming fungi.</title>
        <authorList>
            <person name="Floudas D."/>
            <person name="Bentzer J."/>
            <person name="Ahren D."/>
            <person name="Johansson T."/>
            <person name="Persson P."/>
            <person name="Tunlid A."/>
        </authorList>
    </citation>
    <scope>NUCLEOTIDE SEQUENCE [LARGE SCALE GENOMIC DNA]</scope>
    <source>
        <strain evidence="2 3">CBS 406.79</strain>
    </source>
</reference>
<dbReference type="EMBL" id="JAACJN010000280">
    <property type="protein sequence ID" value="KAF5352101.1"/>
    <property type="molecule type" value="Genomic_DNA"/>
</dbReference>
<gene>
    <name evidence="2" type="ORF">D9757_013762</name>
</gene>
<proteinExistence type="predicted"/>
<name>A0A8H5D1Z5_9AGAR</name>
<evidence type="ECO:0000313" key="2">
    <source>
        <dbReference type="EMBL" id="KAF5352101.1"/>
    </source>
</evidence>
<evidence type="ECO:0000256" key="1">
    <source>
        <dbReference type="SAM" id="MobiDB-lite"/>
    </source>
</evidence>
<feature type="compositionally biased region" description="Low complexity" evidence="1">
    <location>
        <begin position="44"/>
        <end position="60"/>
    </location>
</feature>
<accession>A0A8H5D1Z5</accession>
<keyword evidence="3" id="KW-1185">Reference proteome</keyword>